<evidence type="ECO:0000313" key="9">
    <source>
        <dbReference type="Proteomes" id="UP000198642"/>
    </source>
</evidence>
<dbReference type="PANTHER" id="PTHR32060:SF29">
    <property type="entry name" value="CARBOXY-TERMINAL PROCESSING PROTEASE CTPB"/>
    <property type="match status" value="1"/>
</dbReference>
<dbReference type="Pfam" id="PF17820">
    <property type="entry name" value="PDZ_6"/>
    <property type="match status" value="1"/>
</dbReference>
<dbReference type="SMART" id="SM00245">
    <property type="entry name" value="TSPc"/>
    <property type="match status" value="1"/>
</dbReference>
<feature type="region of interest" description="Disordered" evidence="6">
    <location>
        <begin position="35"/>
        <end position="57"/>
    </location>
</feature>
<dbReference type="Pfam" id="PF03572">
    <property type="entry name" value="Peptidase_S41"/>
    <property type="match status" value="1"/>
</dbReference>
<dbReference type="InterPro" id="IPR002477">
    <property type="entry name" value="Peptidoglycan-bd-like"/>
</dbReference>
<dbReference type="InterPro" id="IPR041489">
    <property type="entry name" value="PDZ_6"/>
</dbReference>
<dbReference type="GO" id="GO:0007165">
    <property type="term" value="P:signal transduction"/>
    <property type="evidence" value="ECO:0007669"/>
    <property type="project" value="TreeGrafter"/>
</dbReference>
<dbReference type="GO" id="GO:0006508">
    <property type="term" value="P:proteolysis"/>
    <property type="evidence" value="ECO:0007669"/>
    <property type="project" value="UniProtKB-KW"/>
</dbReference>
<dbReference type="SUPFAM" id="SSF52096">
    <property type="entry name" value="ClpP/crotonase"/>
    <property type="match status" value="1"/>
</dbReference>
<organism evidence="8 9">
    <name type="scientific">Lentibacillus halodurans</name>
    <dbReference type="NCBI Taxonomy" id="237679"/>
    <lineage>
        <taxon>Bacteria</taxon>
        <taxon>Bacillati</taxon>
        <taxon>Bacillota</taxon>
        <taxon>Bacilli</taxon>
        <taxon>Bacillales</taxon>
        <taxon>Bacillaceae</taxon>
        <taxon>Lentibacillus</taxon>
    </lineage>
</organism>
<dbReference type="PROSITE" id="PS50106">
    <property type="entry name" value="PDZ"/>
    <property type="match status" value="1"/>
</dbReference>
<dbReference type="InterPro" id="IPR055210">
    <property type="entry name" value="CtpA/B_N"/>
</dbReference>
<dbReference type="Pfam" id="PF01471">
    <property type="entry name" value="PG_binding_1"/>
    <property type="match status" value="1"/>
</dbReference>
<dbReference type="CDD" id="cd06782">
    <property type="entry name" value="cpPDZ_CPP-like"/>
    <property type="match status" value="1"/>
</dbReference>
<comment type="similarity">
    <text evidence="1 5">Belongs to the peptidase S41A family.</text>
</comment>
<dbReference type="Gene3D" id="3.30.750.44">
    <property type="match status" value="1"/>
</dbReference>
<dbReference type="InterPro" id="IPR029045">
    <property type="entry name" value="ClpP/crotonase-like_dom_sf"/>
</dbReference>
<evidence type="ECO:0000256" key="1">
    <source>
        <dbReference type="ARBA" id="ARBA00009179"/>
    </source>
</evidence>
<dbReference type="SUPFAM" id="SSF47090">
    <property type="entry name" value="PGBD-like"/>
    <property type="match status" value="1"/>
</dbReference>
<dbReference type="InterPro" id="IPR004447">
    <property type="entry name" value="Peptidase_S41A"/>
</dbReference>
<dbReference type="FunFam" id="2.30.42.10:FF:000063">
    <property type="entry name" value="Peptidase, S41 family"/>
    <property type="match status" value="1"/>
</dbReference>
<evidence type="ECO:0000256" key="3">
    <source>
        <dbReference type="ARBA" id="ARBA00022801"/>
    </source>
</evidence>
<gene>
    <name evidence="8" type="ORF">SAMN04488072_10371</name>
</gene>
<accession>A0A1I0WJ07</accession>
<dbReference type="GO" id="GO:0008236">
    <property type="term" value="F:serine-type peptidase activity"/>
    <property type="evidence" value="ECO:0007669"/>
    <property type="project" value="UniProtKB-KW"/>
</dbReference>
<dbReference type="OrthoDB" id="9812068at2"/>
<keyword evidence="3 5" id="KW-0378">Hydrolase</keyword>
<dbReference type="InterPro" id="IPR005151">
    <property type="entry name" value="Tail-specific_protease"/>
</dbReference>
<keyword evidence="4 5" id="KW-0720">Serine protease</keyword>
<dbReference type="GO" id="GO:0004175">
    <property type="term" value="F:endopeptidase activity"/>
    <property type="evidence" value="ECO:0007669"/>
    <property type="project" value="TreeGrafter"/>
</dbReference>
<proteinExistence type="inferred from homology"/>
<dbReference type="InterPro" id="IPR036365">
    <property type="entry name" value="PGBD-like_sf"/>
</dbReference>
<reference evidence="8 9" key="1">
    <citation type="submission" date="2016-10" db="EMBL/GenBank/DDBJ databases">
        <authorList>
            <person name="de Groot N.N."/>
        </authorList>
    </citation>
    <scope>NUCLEOTIDE SEQUENCE [LARGE SCALE GENOMIC DNA]</scope>
    <source>
        <strain evidence="8 9">CGMCC 1.3702</strain>
    </source>
</reference>
<dbReference type="RefSeq" id="WP_090234389.1">
    <property type="nucleotide sequence ID" value="NZ_FOJW01000003.1"/>
</dbReference>
<evidence type="ECO:0000259" key="7">
    <source>
        <dbReference type="PROSITE" id="PS50106"/>
    </source>
</evidence>
<dbReference type="Gene3D" id="3.90.226.10">
    <property type="entry name" value="2-enoyl-CoA Hydratase, Chain A, domain 1"/>
    <property type="match status" value="1"/>
</dbReference>
<dbReference type="Pfam" id="PF22694">
    <property type="entry name" value="CtpB_N-like"/>
    <property type="match status" value="1"/>
</dbReference>
<keyword evidence="9" id="KW-1185">Reference proteome</keyword>
<dbReference type="AlphaFoldDB" id="A0A1I0WJ07"/>
<dbReference type="GO" id="GO:0030288">
    <property type="term" value="C:outer membrane-bounded periplasmic space"/>
    <property type="evidence" value="ECO:0007669"/>
    <property type="project" value="TreeGrafter"/>
</dbReference>
<evidence type="ECO:0000256" key="6">
    <source>
        <dbReference type="SAM" id="MobiDB-lite"/>
    </source>
</evidence>
<dbReference type="NCBIfam" id="TIGR00225">
    <property type="entry name" value="prc"/>
    <property type="match status" value="1"/>
</dbReference>
<dbReference type="InterPro" id="IPR001478">
    <property type="entry name" value="PDZ"/>
</dbReference>
<dbReference type="EMBL" id="FOJW01000003">
    <property type="protein sequence ID" value="SFA88544.1"/>
    <property type="molecule type" value="Genomic_DNA"/>
</dbReference>
<dbReference type="Gene3D" id="2.30.42.10">
    <property type="match status" value="1"/>
</dbReference>
<dbReference type="PANTHER" id="PTHR32060">
    <property type="entry name" value="TAIL-SPECIFIC PROTEASE"/>
    <property type="match status" value="1"/>
</dbReference>
<dbReference type="SMART" id="SM00228">
    <property type="entry name" value="PDZ"/>
    <property type="match status" value="1"/>
</dbReference>
<keyword evidence="2 5" id="KW-0645">Protease</keyword>
<dbReference type="Proteomes" id="UP000198642">
    <property type="component" value="Unassembled WGS sequence"/>
</dbReference>
<dbReference type="InterPro" id="IPR036034">
    <property type="entry name" value="PDZ_sf"/>
</dbReference>
<evidence type="ECO:0000313" key="8">
    <source>
        <dbReference type="EMBL" id="SFA88544.1"/>
    </source>
</evidence>
<evidence type="ECO:0000256" key="4">
    <source>
        <dbReference type="ARBA" id="ARBA00022825"/>
    </source>
</evidence>
<evidence type="ECO:0000256" key="2">
    <source>
        <dbReference type="ARBA" id="ARBA00022670"/>
    </source>
</evidence>
<dbReference type="SUPFAM" id="SSF50156">
    <property type="entry name" value="PDZ domain-like"/>
    <property type="match status" value="1"/>
</dbReference>
<name>A0A1I0WJ07_9BACI</name>
<sequence>MKLKKLHVTLLLIAALLLGFAGAFLGVKLAQPDSDPDEELADLTNSSEQNNGTAPENMEKVTQTYNLIKEHYLEDVEDSQLIEGAIQGMISSLEDPYSSYMDVESMEQFNETIESSFEGIGAEVSMVNGKVTIVSPIKDSPAEDAGLRPNDHILSVDGESVEGLNLNEAVEKIRGEKGSEVVLEVQRSSVSDSFDVTIVRDDIPVETVYSEVQTIEGKKTGIIEITSFAENTAEHFTQQLQSLEDENIEGLVIDVRGNPGGVLSAVEGILKNFIPKDIPYVQIENQNGEAEKSYSELDEKKPYPISVLINEGSASASEILAVAMKEVGYDVVGTNSFGKGTVQQAVPVGEDGSRVKLTFFKWLSPEGTWIHEKGVEPTTEVEQPDYYFTNPVQIEDSIAYDQTGENVENIQVMLAGLGYDPGRTDGYYSKETASAVQNFQADNDLETTGEVDEETAGLIETSIVDRVRNGEDDRQMKQALDILYD</sequence>
<dbReference type="STRING" id="237679.SAMN04488072_10371"/>
<dbReference type="InterPro" id="IPR036366">
    <property type="entry name" value="PGBDSf"/>
</dbReference>
<dbReference type="Gene3D" id="1.10.101.10">
    <property type="entry name" value="PGBD-like superfamily/PGBD"/>
    <property type="match status" value="1"/>
</dbReference>
<protein>
    <submittedName>
        <fullName evidence="8">Carboxyl-terminal processing protease</fullName>
    </submittedName>
</protein>
<feature type="domain" description="PDZ" evidence="7">
    <location>
        <begin position="110"/>
        <end position="174"/>
    </location>
</feature>
<feature type="compositionally biased region" description="Polar residues" evidence="6">
    <location>
        <begin position="43"/>
        <end position="57"/>
    </location>
</feature>
<dbReference type="CDD" id="cd07560">
    <property type="entry name" value="Peptidase_S41_CPP"/>
    <property type="match status" value="1"/>
</dbReference>
<evidence type="ECO:0000256" key="5">
    <source>
        <dbReference type="RuleBase" id="RU004404"/>
    </source>
</evidence>